<sequence length="190" mass="21427">MRKARQLDSGGGNSPIAPARQRACAWRKISLDSTTVDTFKIDITFNQDLSIRMDAIRDFTDDAFLEAFLACRLPAHAFNHRNHLRVAWIHLQRFPIDEAIERTCAGIARYAAHLDASHRYHRTLTEALVRLMAHAGGADRSLAFEGFLAQAPAFLGDCRIMIAEHYSPELLARPDARYDFLSPDRLPLPS</sequence>
<name>A0A0U4ECP3_9BURK</name>
<protein>
    <submittedName>
        <fullName evidence="1">Uncharacterized protein</fullName>
    </submittedName>
</protein>
<dbReference type="KEGG" id="ptx:ABW99_20840"/>
<reference evidence="2" key="1">
    <citation type="submission" date="2015-06" db="EMBL/GenBank/DDBJ databases">
        <authorList>
            <person name="Hoefler B.C."/>
            <person name="Straight P.D."/>
        </authorList>
    </citation>
    <scope>NUCLEOTIDE SEQUENCE [LARGE SCALE GENOMIC DNA]</scope>
    <source>
        <strain evidence="2">DSM 25325</strain>
    </source>
</reference>
<dbReference type="Proteomes" id="UP000036700">
    <property type="component" value="Chromosome"/>
</dbReference>
<keyword evidence="2" id="KW-1185">Reference proteome</keyword>
<accession>A0A0U4ECP3</accession>
<evidence type="ECO:0000313" key="1">
    <source>
        <dbReference type="EMBL" id="ALX34852.1"/>
    </source>
</evidence>
<gene>
    <name evidence="1" type="ORF">ABW99_20840</name>
</gene>
<dbReference type="EMBL" id="CP011568">
    <property type="protein sequence ID" value="ALX34852.1"/>
    <property type="molecule type" value="Genomic_DNA"/>
</dbReference>
<dbReference type="STRING" id="445709.ABW99_20840"/>
<evidence type="ECO:0000313" key="2">
    <source>
        <dbReference type="Proteomes" id="UP000036700"/>
    </source>
</evidence>
<organism evidence="1 2">
    <name type="scientific">Pandoraea thiooxydans</name>
    <dbReference type="NCBI Taxonomy" id="445709"/>
    <lineage>
        <taxon>Bacteria</taxon>
        <taxon>Pseudomonadati</taxon>
        <taxon>Pseudomonadota</taxon>
        <taxon>Betaproteobacteria</taxon>
        <taxon>Burkholderiales</taxon>
        <taxon>Burkholderiaceae</taxon>
        <taxon>Pandoraea</taxon>
    </lineage>
</organism>
<dbReference type="AlphaFoldDB" id="A0A0U4ECP3"/>
<proteinExistence type="predicted"/>